<feature type="compositionally biased region" description="Basic and acidic residues" evidence="1">
    <location>
        <begin position="123"/>
        <end position="132"/>
    </location>
</feature>
<dbReference type="WBParaSite" id="HPBE_0001798501-mRNA-1">
    <property type="protein sequence ID" value="HPBE_0001798501-mRNA-1"/>
    <property type="gene ID" value="HPBE_0001798501"/>
</dbReference>
<dbReference type="AlphaFoldDB" id="A0A3P8EMV4"/>
<evidence type="ECO:0000313" key="4">
    <source>
        <dbReference type="WBParaSite" id="HPBE_0001798501-mRNA-1"/>
    </source>
</evidence>
<keyword evidence="3" id="KW-1185">Reference proteome</keyword>
<evidence type="ECO:0000256" key="1">
    <source>
        <dbReference type="SAM" id="MobiDB-lite"/>
    </source>
</evidence>
<evidence type="ECO:0000313" key="3">
    <source>
        <dbReference type="Proteomes" id="UP000050761"/>
    </source>
</evidence>
<protein>
    <submittedName>
        <fullName evidence="4">Linker for activation of T-cells family member 2</fullName>
    </submittedName>
</protein>
<sequence>MSVPPRGATGNRRLWRAEPNTDTRLQATGPCDRPAYEDTCHITWCMTVQAFRDSATASAGADAHSQSPYRSPSIGTDQITGRENSGKYPEVFYVSEDSEDVEYSHDVPKRSLNVFWDSEDVLKTSPDVRGDSEDVPQTPFNVRRDSDDMLKTSFNVCRDSEYGPKTSSNVRRDSEDVPKTSSNVHQDSEDVPNTSFNVRRDSEDVPNTSATVHGEP</sequence>
<feature type="region of interest" description="Disordered" evidence="1">
    <location>
        <begin position="1"/>
        <end position="29"/>
    </location>
</feature>
<accession>A0A3P8EMV4</accession>
<evidence type="ECO:0000313" key="2">
    <source>
        <dbReference type="EMBL" id="VDP10383.1"/>
    </source>
</evidence>
<feature type="compositionally biased region" description="Polar residues" evidence="1">
    <location>
        <begin position="64"/>
        <end position="83"/>
    </location>
</feature>
<feature type="region of interest" description="Disordered" evidence="1">
    <location>
        <begin position="56"/>
        <end position="84"/>
    </location>
</feature>
<proteinExistence type="predicted"/>
<name>A0A3P8EMV4_HELPZ</name>
<organism evidence="2">
    <name type="scientific">Heligmosomoides polygyrus</name>
    <name type="common">Parasitic roundworm</name>
    <dbReference type="NCBI Taxonomy" id="6339"/>
    <lineage>
        <taxon>Eukaryota</taxon>
        <taxon>Metazoa</taxon>
        <taxon>Ecdysozoa</taxon>
        <taxon>Nematoda</taxon>
        <taxon>Chromadorea</taxon>
        <taxon>Rhabditida</taxon>
        <taxon>Rhabditina</taxon>
        <taxon>Rhabditomorpha</taxon>
        <taxon>Strongyloidea</taxon>
        <taxon>Heligmosomidae</taxon>
        <taxon>Heligmosomoides</taxon>
    </lineage>
</organism>
<feature type="region of interest" description="Disordered" evidence="1">
    <location>
        <begin position="123"/>
        <end position="216"/>
    </location>
</feature>
<dbReference type="Proteomes" id="UP000050761">
    <property type="component" value="Unassembled WGS sequence"/>
</dbReference>
<reference evidence="2 3" key="1">
    <citation type="submission" date="2018-11" db="EMBL/GenBank/DDBJ databases">
        <authorList>
            <consortium name="Pathogen Informatics"/>
        </authorList>
    </citation>
    <scope>NUCLEOTIDE SEQUENCE [LARGE SCALE GENOMIC DNA]</scope>
</reference>
<dbReference type="OrthoDB" id="5853592at2759"/>
<feature type="compositionally biased region" description="Polar residues" evidence="1">
    <location>
        <begin position="179"/>
        <end position="197"/>
    </location>
</feature>
<dbReference type="EMBL" id="UZAH01030392">
    <property type="protein sequence ID" value="VDP10383.1"/>
    <property type="molecule type" value="Genomic_DNA"/>
</dbReference>
<feature type="compositionally biased region" description="Polar residues" evidence="1">
    <location>
        <begin position="205"/>
        <end position="216"/>
    </location>
</feature>
<reference evidence="4" key="2">
    <citation type="submission" date="2019-09" db="UniProtKB">
        <authorList>
            <consortium name="WormBaseParasite"/>
        </authorList>
    </citation>
    <scope>IDENTIFICATION</scope>
</reference>
<gene>
    <name evidence="2" type="ORF">HPBE_LOCUS17984</name>
</gene>